<evidence type="ECO:0000256" key="4">
    <source>
        <dbReference type="ARBA" id="ARBA00022729"/>
    </source>
</evidence>
<accession>A0ABD3F541</accession>
<organism evidence="7 8">
    <name type="scientific">Phytophthora oleae</name>
    <dbReference type="NCBI Taxonomy" id="2107226"/>
    <lineage>
        <taxon>Eukaryota</taxon>
        <taxon>Sar</taxon>
        <taxon>Stramenopiles</taxon>
        <taxon>Oomycota</taxon>
        <taxon>Peronosporomycetes</taxon>
        <taxon>Peronosporales</taxon>
        <taxon>Peronosporaceae</taxon>
        <taxon>Phytophthora</taxon>
    </lineage>
</organism>
<keyword evidence="4 5" id="KW-0732">Signal</keyword>
<gene>
    <name evidence="7" type="ORF">V7S43_013726</name>
</gene>
<feature type="region of interest" description="Disordered" evidence="6">
    <location>
        <begin position="49"/>
        <end position="80"/>
    </location>
</feature>
<feature type="chain" id="PRO_5044527590" description="RxLR effector protein" evidence="5">
    <location>
        <begin position="21"/>
        <end position="144"/>
    </location>
</feature>
<dbReference type="GO" id="GO:0005576">
    <property type="term" value="C:extracellular region"/>
    <property type="evidence" value="ECO:0007669"/>
    <property type="project" value="UniProtKB-SubCell"/>
</dbReference>
<dbReference type="Proteomes" id="UP001632037">
    <property type="component" value="Unassembled WGS sequence"/>
</dbReference>
<dbReference type="EMBL" id="JBIMZQ010000037">
    <property type="protein sequence ID" value="KAL3661117.1"/>
    <property type="molecule type" value="Genomic_DNA"/>
</dbReference>
<feature type="compositionally biased region" description="Basic and acidic residues" evidence="6">
    <location>
        <begin position="64"/>
        <end position="74"/>
    </location>
</feature>
<reference evidence="7 8" key="1">
    <citation type="submission" date="2024-09" db="EMBL/GenBank/DDBJ databases">
        <title>Genome sequencing and assembly of Phytophthora oleae, isolate VK10A, causative agent of rot of olive drupes.</title>
        <authorList>
            <person name="Conti Taguali S."/>
            <person name="Riolo M."/>
            <person name="La Spada F."/>
            <person name="Cacciola S.O."/>
            <person name="Dionisio G."/>
        </authorList>
    </citation>
    <scope>NUCLEOTIDE SEQUENCE [LARGE SCALE GENOMIC DNA]</scope>
    <source>
        <strain evidence="7 8">VK10A</strain>
    </source>
</reference>
<evidence type="ECO:0000313" key="8">
    <source>
        <dbReference type="Proteomes" id="UP001632037"/>
    </source>
</evidence>
<sequence>MRFSHFLLVATAALLSSCNAIATVSGEDQAITSADAAVPVRTLENNNSKRSLRYYEDEDEDEDKYDKKNGKYNEEEGERGVMTPAQVAKWTAKAKEWVHQKKTPAYIKDKLTSMDGVLSDKNREKYDLFTAIWGRANMHAFDRR</sequence>
<evidence type="ECO:0000313" key="7">
    <source>
        <dbReference type="EMBL" id="KAL3661117.1"/>
    </source>
</evidence>
<comment type="similarity">
    <text evidence="2 5">Belongs to the RxLR effector family.</text>
</comment>
<evidence type="ECO:0000256" key="6">
    <source>
        <dbReference type="SAM" id="MobiDB-lite"/>
    </source>
</evidence>
<dbReference type="InterPro" id="IPR031825">
    <property type="entry name" value="RXLR"/>
</dbReference>
<keyword evidence="3 5" id="KW-0964">Secreted</keyword>
<evidence type="ECO:0000256" key="2">
    <source>
        <dbReference type="ARBA" id="ARBA00010400"/>
    </source>
</evidence>
<evidence type="ECO:0000256" key="1">
    <source>
        <dbReference type="ARBA" id="ARBA00004613"/>
    </source>
</evidence>
<feature type="signal peptide" evidence="5">
    <location>
        <begin position="1"/>
        <end position="20"/>
    </location>
</feature>
<proteinExistence type="inferred from homology"/>
<comment type="caution">
    <text evidence="7">The sequence shown here is derived from an EMBL/GenBank/DDBJ whole genome shotgun (WGS) entry which is preliminary data.</text>
</comment>
<comment type="subcellular location">
    <subcellularLocation>
        <location evidence="1 5">Secreted</location>
    </subcellularLocation>
</comment>
<dbReference type="Pfam" id="PF16810">
    <property type="entry name" value="RXLR"/>
    <property type="match status" value="1"/>
</dbReference>
<dbReference type="PROSITE" id="PS51257">
    <property type="entry name" value="PROKAR_LIPOPROTEIN"/>
    <property type="match status" value="1"/>
</dbReference>
<dbReference type="AlphaFoldDB" id="A0ABD3F541"/>
<name>A0ABD3F541_9STRA</name>
<keyword evidence="8" id="KW-1185">Reference proteome</keyword>
<evidence type="ECO:0000256" key="5">
    <source>
        <dbReference type="RuleBase" id="RU367124"/>
    </source>
</evidence>
<comment type="function">
    <text evidence="5">Effector that suppresses plant defense responses during pathogen infection.</text>
</comment>
<comment type="domain">
    <text evidence="5">The RxLR-dEER motif acts to carry the protein into the host cell cytoplasm through binding to cell surface phosphatidylinositol-3-phosphate.</text>
</comment>
<evidence type="ECO:0000256" key="3">
    <source>
        <dbReference type="ARBA" id="ARBA00022525"/>
    </source>
</evidence>
<protein>
    <recommendedName>
        <fullName evidence="5">RxLR effector protein</fullName>
    </recommendedName>
</protein>